<sequence length="106" mass="11828">MCFACTFANEPKSLMHKHPGESPYPTIQHNLNSSLFRQRTNTQRTHCSTLASQMLQDTLARMQEEGISLIPQEVRDFLKGFALLKLKLKTLLASEVCSSITSGCVA</sequence>
<protein>
    <submittedName>
        <fullName evidence="1">Uncharacterized protein</fullName>
    </submittedName>
</protein>
<reference evidence="1" key="1">
    <citation type="submission" date="2021-09" db="EMBL/GenBank/DDBJ databases">
        <title>The genome of Mauremys mutica provides insights into the evolution of semi-aquatic lifestyle.</title>
        <authorList>
            <person name="Gong S."/>
            <person name="Gao Y."/>
        </authorList>
    </citation>
    <scope>NUCLEOTIDE SEQUENCE</scope>
    <source>
        <strain evidence="1">MM-2020</strain>
        <tissue evidence="1">Muscle</tissue>
    </source>
</reference>
<keyword evidence="2" id="KW-1185">Reference proteome</keyword>
<dbReference type="AlphaFoldDB" id="A0A9D3XP39"/>
<proteinExistence type="predicted"/>
<accession>A0A9D3XP39</accession>
<dbReference type="Proteomes" id="UP000827986">
    <property type="component" value="Unassembled WGS sequence"/>
</dbReference>
<evidence type="ECO:0000313" key="2">
    <source>
        <dbReference type="Proteomes" id="UP000827986"/>
    </source>
</evidence>
<name>A0A9D3XP39_9SAUR</name>
<organism evidence="1 2">
    <name type="scientific">Mauremys mutica</name>
    <name type="common">yellowpond turtle</name>
    <dbReference type="NCBI Taxonomy" id="74926"/>
    <lineage>
        <taxon>Eukaryota</taxon>
        <taxon>Metazoa</taxon>
        <taxon>Chordata</taxon>
        <taxon>Craniata</taxon>
        <taxon>Vertebrata</taxon>
        <taxon>Euteleostomi</taxon>
        <taxon>Archelosauria</taxon>
        <taxon>Testudinata</taxon>
        <taxon>Testudines</taxon>
        <taxon>Cryptodira</taxon>
        <taxon>Durocryptodira</taxon>
        <taxon>Testudinoidea</taxon>
        <taxon>Geoemydidae</taxon>
        <taxon>Geoemydinae</taxon>
        <taxon>Mauremys</taxon>
    </lineage>
</organism>
<dbReference type="EMBL" id="JAHDVG010000466">
    <property type="protein sequence ID" value="KAH1183242.1"/>
    <property type="molecule type" value="Genomic_DNA"/>
</dbReference>
<gene>
    <name evidence="1" type="ORF">KIL84_004734</name>
</gene>
<comment type="caution">
    <text evidence="1">The sequence shown here is derived from an EMBL/GenBank/DDBJ whole genome shotgun (WGS) entry which is preliminary data.</text>
</comment>
<evidence type="ECO:0000313" key="1">
    <source>
        <dbReference type="EMBL" id="KAH1183242.1"/>
    </source>
</evidence>